<feature type="domain" description="Xylose isomerase-like TIM barrel" evidence="1">
    <location>
        <begin position="23"/>
        <end position="243"/>
    </location>
</feature>
<protein>
    <submittedName>
        <fullName evidence="2">Xylose isomerase domain protein TIM barrel</fullName>
    </submittedName>
</protein>
<dbReference type="Proteomes" id="UP000001784">
    <property type="component" value="Chromosome"/>
</dbReference>
<gene>
    <name evidence="2" type="ordered locus">Sfum_3304</name>
</gene>
<dbReference type="RefSeq" id="WP_011700102.1">
    <property type="nucleotide sequence ID" value="NC_008554.1"/>
</dbReference>
<keyword evidence="3" id="KW-1185">Reference proteome</keyword>
<dbReference type="KEGG" id="sfu:Sfum_3304"/>
<evidence type="ECO:0000313" key="3">
    <source>
        <dbReference type="Proteomes" id="UP000001784"/>
    </source>
</evidence>
<dbReference type="PANTHER" id="PTHR12110:SF21">
    <property type="entry name" value="XYLOSE ISOMERASE-LIKE TIM BARREL DOMAIN-CONTAINING PROTEIN"/>
    <property type="match status" value="1"/>
</dbReference>
<evidence type="ECO:0000259" key="1">
    <source>
        <dbReference type="Pfam" id="PF01261"/>
    </source>
</evidence>
<name>A0LNH5_SYNFM</name>
<dbReference type="InterPro" id="IPR050312">
    <property type="entry name" value="IolE/XylAMocC-like"/>
</dbReference>
<evidence type="ECO:0000313" key="2">
    <source>
        <dbReference type="EMBL" id="ABK18977.1"/>
    </source>
</evidence>
<dbReference type="InParanoid" id="A0LNH5"/>
<dbReference type="HOGENOM" id="CLU_1044818_0_0_7"/>
<dbReference type="EMBL" id="CP000478">
    <property type="protein sequence ID" value="ABK18977.1"/>
    <property type="molecule type" value="Genomic_DNA"/>
</dbReference>
<dbReference type="SUPFAM" id="SSF51658">
    <property type="entry name" value="Xylose isomerase-like"/>
    <property type="match status" value="1"/>
</dbReference>
<dbReference type="STRING" id="335543.Sfum_3304"/>
<dbReference type="eggNOG" id="COG1082">
    <property type="taxonomic scope" value="Bacteria"/>
</dbReference>
<sequence length="268" mass="30358">MDARTTIKLAVCNFQDDPLETRRLALENGFSGVDWTFKLDELPEDPAGESEIIGKIAALHPLEVRYHCAFKEVDLGDEDATKARAAMALFRRICRLVHRLEGRFVTIHLGLGREAMNGLSWDRTTKALSELVSFARGLGIRICLENLASGWSSRPELFEKLIRRSGAGVTLDIGHAAVSHSVETQHYAVEDFVLPHQEKVFNAHIYHEERDDVHLPPNRLEDVEERLNLLRSLSCDWWVLELREPAALFQTLSIVNEYFQSNGRLTGS</sequence>
<dbReference type="AlphaFoldDB" id="A0LNH5"/>
<dbReference type="InterPro" id="IPR013022">
    <property type="entry name" value="Xyl_isomerase-like_TIM-brl"/>
</dbReference>
<keyword evidence="2" id="KW-0413">Isomerase</keyword>
<dbReference type="Pfam" id="PF01261">
    <property type="entry name" value="AP_endonuc_2"/>
    <property type="match status" value="1"/>
</dbReference>
<reference evidence="2 3" key="1">
    <citation type="submission" date="2006-10" db="EMBL/GenBank/DDBJ databases">
        <title>Complete sequence of Syntrophobacter fumaroxidans MPOB.</title>
        <authorList>
            <consortium name="US DOE Joint Genome Institute"/>
            <person name="Copeland A."/>
            <person name="Lucas S."/>
            <person name="Lapidus A."/>
            <person name="Barry K."/>
            <person name="Detter J.C."/>
            <person name="Glavina del Rio T."/>
            <person name="Hammon N."/>
            <person name="Israni S."/>
            <person name="Pitluck S."/>
            <person name="Goltsman E.G."/>
            <person name="Martinez M."/>
            <person name="Schmutz J."/>
            <person name="Larimer F."/>
            <person name="Land M."/>
            <person name="Hauser L."/>
            <person name="Kyrpides N."/>
            <person name="Kim E."/>
            <person name="Boone D.R."/>
            <person name="Brockman F."/>
            <person name="Culley D."/>
            <person name="Ferry J."/>
            <person name="Gunsalus R."/>
            <person name="McInerney M.J."/>
            <person name="Morrison M."/>
            <person name="Plugge C."/>
            <person name="Rohlin L."/>
            <person name="Scholten J."/>
            <person name="Sieber J."/>
            <person name="Stams A.J.M."/>
            <person name="Worm P."/>
            <person name="Henstra A.M."/>
            <person name="Richardson P."/>
        </authorList>
    </citation>
    <scope>NUCLEOTIDE SEQUENCE [LARGE SCALE GENOMIC DNA]</scope>
    <source>
        <strain evidence="3">DSM 10017 / MPOB</strain>
    </source>
</reference>
<dbReference type="GO" id="GO:0016853">
    <property type="term" value="F:isomerase activity"/>
    <property type="evidence" value="ECO:0007669"/>
    <property type="project" value="UniProtKB-KW"/>
</dbReference>
<dbReference type="Gene3D" id="3.20.20.150">
    <property type="entry name" value="Divalent-metal-dependent TIM barrel enzymes"/>
    <property type="match status" value="1"/>
</dbReference>
<accession>A0LNH5</accession>
<dbReference type="InterPro" id="IPR036237">
    <property type="entry name" value="Xyl_isomerase-like_sf"/>
</dbReference>
<proteinExistence type="predicted"/>
<dbReference type="PANTHER" id="PTHR12110">
    <property type="entry name" value="HYDROXYPYRUVATE ISOMERASE"/>
    <property type="match status" value="1"/>
</dbReference>
<dbReference type="OrthoDB" id="5470451at2"/>
<organism evidence="2 3">
    <name type="scientific">Syntrophobacter fumaroxidans (strain DSM 10017 / MPOB)</name>
    <dbReference type="NCBI Taxonomy" id="335543"/>
    <lineage>
        <taxon>Bacteria</taxon>
        <taxon>Pseudomonadati</taxon>
        <taxon>Thermodesulfobacteriota</taxon>
        <taxon>Syntrophobacteria</taxon>
        <taxon>Syntrophobacterales</taxon>
        <taxon>Syntrophobacteraceae</taxon>
        <taxon>Syntrophobacter</taxon>
    </lineage>
</organism>